<accession>A0ABY0G2A4</accession>
<organism evidence="1 2">
    <name type="scientific">Alternaria tenuissima</name>
    <dbReference type="NCBI Taxonomy" id="119927"/>
    <lineage>
        <taxon>Eukaryota</taxon>
        <taxon>Fungi</taxon>
        <taxon>Dikarya</taxon>
        <taxon>Ascomycota</taxon>
        <taxon>Pezizomycotina</taxon>
        <taxon>Dothideomycetes</taxon>
        <taxon>Pleosporomycetidae</taxon>
        <taxon>Pleosporales</taxon>
        <taxon>Pleosporineae</taxon>
        <taxon>Pleosporaceae</taxon>
        <taxon>Alternaria</taxon>
        <taxon>Alternaria sect. Alternaria</taxon>
        <taxon>Alternaria alternata complex</taxon>
    </lineage>
</organism>
<dbReference type="PANTHER" id="PTHR42085">
    <property type="entry name" value="F-BOX DOMAIN-CONTAINING PROTEIN"/>
    <property type="match status" value="1"/>
</dbReference>
<dbReference type="EMBL" id="PDXF01000041">
    <property type="protein sequence ID" value="RYN95522.1"/>
    <property type="molecule type" value="Genomic_DNA"/>
</dbReference>
<dbReference type="Proteomes" id="UP000293195">
    <property type="component" value="Unassembled WGS sequence"/>
</dbReference>
<reference evidence="2" key="1">
    <citation type="journal article" date="2019" name="bioRxiv">
        <title>Genomics, evolutionary history and diagnostics of the Alternaria alternata species group including apple and Asian pear pathotypes.</title>
        <authorList>
            <person name="Armitage A.D."/>
            <person name="Cockerton H.M."/>
            <person name="Sreenivasaprasad S."/>
            <person name="Woodhall J.W."/>
            <person name="Lane C.R."/>
            <person name="Harrison R.J."/>
            <person name="Clarkson J.P."/>
        </authorList>
    </citation>
    <scope>NUCLEOTIDE SEQUENCE [LARGE SCALE GENOMIC DNA]</scope>
    <source>
        <strain evidence="2">FERA 635</strain>
    </source>
</reference>
<comment type="caution">
    <text evidence="1">The sequence shown here is derived from an EMBL/GenBank/DDBJ whole genome shotgun (WGS) entry which is preliminary data.</text>
</comment>
<evidence type="ECO:0000313" key="2">
    <source>
        <dbReference type="Proteomes" id="UP000293195"/>
    </source>
</evidence>
<sequence>MVSDKIRRLERRAEQPFRFMDLPGELRNKVYALLLCSFGSTPDRARERSDAFLNDRSGLLHVVDLLHTNNPTILRTNSQIYREAHDVMIKTNRFIRVRLTQALPLRKILCCLGVAVVATGHRAAQSSGYRYLVDIFMSTYPLSKYQGQSCDSRSTSIIVRVIDLELFCRDFKKVDAISPVLSKYITMVIDVAPMLDHKRPWYRDDFATFFSETTQKAILKPLLLLREIASVEFRGPVMPNIAVKLGNSMISDEHEDLDHSFHLITWIKELGVKSYYEGNMKSAISIWGDALMRLLCMRESKAWTKLMEMYGETSINRFATLQCSLGLNLTQAEIVRWREASWSATTETGLDVVRMCRHQGYWKDGYTWTLPNVLAAKYFYRTALCIRLWGQTSEAVVALESISQAQMLAPYDPAIPKEQRNIKRWAGMV</sequence>
<dbReference type="PANTHER" id="PTHR42085:SF2">
    <property type="entry name" value="F-BOX DOMAIN-CONTAINING PROTEIN"/>
    <property type="match status" value="1"/>
</dbReference>
<gene>
    <name evidence="1" type="ORF">AA0119_g8641</name>
</gene>
<proteinExistence type="predicted"/>
<name>A0ABY0G2A4_9PLEO</name>
<keyword evidence="2" id="KW-1185">Reference proteome</keyword>
<dbReference type="InterPro" id="IPR038883">
    <property type="entry name" value="AN11006-like"/>
</dbReference>
<protein>
    <submittedName>
        <fullName evidence="1">Uncharacterized protein</fullName>
    </submittedName>
</protein>
<evidence type="ECO:0000313" key="1">
    <source>
        <dbReference type="EMBL" id="RYN95522.1"/>
    </source>
</evidence>